<evidence type="ECO:0000313" key="13">
    <source>
        <dbReference type="EMBL" id="MBB3929046.1"/>
    </source>
</evidence>
<evidence type="ECO:0000256" key="8">
    <source>
        <dbReference type="ARBA" id="ARBA00022989"/>
    </source>
</evidence>
<sequence length="339" mass="37958">MTSSSLTVQAPAGRPVSGVIWLYRFEASGHAQSMPLDAPFDLFDPDDSFLWLHLDLVDRLARGWIEKLSGLPAAARQTLLATDEHPSLECDDEALWGVFVDTIEDPEDDSLRAAPMRFVLGDGFLVTGRRHPVRSAALMRQRLDRGHLVRGPVALFELMISQVLGAIAEMLRELRTEADSIEDRVLDDRVHDESRRLAPLRRTAVRLRRQLAGFRGILRHFAEDHADKPRHAGSREAAERLSRRIEELDQEVLEVQDRARFLQDEIAAKLANTTNRHLYVLSILTAMLMPATLVTGIFGMNTSDLWLEKGGHGTLIAIFIAVGASGGVLYLLRRLGFFD</sequence>
<dbReference type="InterPro" id="IPR045861">
    <property type="entry name" value="CorA_cytoplasmic_dom"/>
</dbReference>
<feature type="transmembrane region" description="Helical" evidence="12">
    <location>
        <begin position="278"/>
        <end position="300"/>
    </location>
</feature>
<protein>
    <submittedName>
        <fullName evidence="13">Mg2+ and Co2+ transporter CorA</fullName>
    </submittedName>
</protein>
<dbReference type="RefSeq" id="WP_183396747.1">
    <property type="nucleotide sequence ID" value="NZ_JACIDS010000001.1"/>
</dbReference>
<keyword evidence="5" id="KW-0997">Cell inner membrane</keyword>
<keyword evidence="3" id="KW-0813">Transport</keyword>
<keyword evidence="6 12" id="KW-0812">Transmembrane</keyword>
<feature type="coiled-coil region" evidence="11">
    <location>
        <begin position="231"/>
        <end position="265"/>
    </location>
</feature>
<dbReference type="AlphaFoldDB" id="A0A840AKN5"/>
<evidence type="ECO:0000256" key="9">
    <source>
        <dbReference type="ARBA" id="ARBA00023065"/>
    </source>
</evidence>
<evidence type="ECO:0000256" key="12">
    <source>
        <dbReference type="SAM" id="Phobius"/>
    </source>
</evidence>
<dbReference type="PANTHER" id="PTHR46494:SF3">
    <property type="entry name" value="ZINC TRANSPORT PROTEIN ZNTB"/>
    <property type="match status" value="1"/>
</dbReference>
<evidence type="ECO:0000313" key="14">
    <source>
        <dbReference type="Proteomes" id="UP000553963"/>
    </source>
</evidence>
<dbReference type="Gene3D" id="1.20.58.340">
    <property type="entry name" value="Magnesium transport protein CorA, transmembrane region"/>
    <property type="match status" value="2"/>
</dbReference>
<dbReference type="Pfam" id="PF01544">
    <property type="entry name" value="CorA"/>
    <property type="match status" value="1"/>
</dbReference>
<gene>
    <name evidence="13" type="ORF">GGR25_000065</name>
</gene>
<evidence type="ECO:0000256" key="6">
    <source>
        <dbReference type="ARBA" id="ARBA00022692"/>
    </source>
</evidence>
<dbReference type="GO" id="GO:0005886">
    <property type="term" value="C:plasma membrane"/>
    <property type="evidence" value="ECO:0007669"/>
    <property type="project" value="UniProtKB-SubCell"/>
</dbReference>
<evidence type="ECO:0000256" key="1">
    <source>
        <dbReference type="ARBA" id="ARBA00004651"/>
    </source>
</evidence>
<dbReference type="Proteomes" id="UP000553963">
    <property type="component" value="Unassembled WGS sequence"/>
</dbReference>
<evidence type="ECO:0000256" key="3">
    <source>
        <dbReference type="ARBA" id="ARBA00022448"/>
    </source>
</evidence>
<dbReference type="SUPFAM" id="SSF143865">
    <property type="entry name" value="CorA soluble domain-like"/>
    <property type="match status" value="1"/>
</dbReference>
<dbReference type="GO" id="GO:0050897">
    <property type="term" value="F:cobalt ion binding"/>
    <property type="evidence" value="ECO:0007669"/>
    <property type="project" value="TreeGrafter"/>
</dbReference>
<dbReference type="SUPFAM" id="SSF144083">
    <property type="entry name" value="Magnesium transport protein CorA, transmembrane region"/>
    <property type="match status" value="1"/>
</dbReference>
<dbReference type="PANTHER" id="PTHR46494">
    <property type="entry name" value="CORA FAMILY METAL ION TRANSPORTER (EUROFUNG)"/>
    <property type="match status" value="1"/>
</dbReference>
<dbReference type="InterPro" id="IPR002523">
    <property type="entry name" value="MgTranspt_CorA/ZnTranspt_ZntB"/>
</dbReference>
<feature type="transmembrane region" description="Helical" evidence="12">
    <location>
        <begin position="312"/>
        <end position="332"/>
    </location>
</feature>
<organism evidence="13 14">
    <name type="scientific">Kaistia hirudinis</name>
    <dbReference type="NCBI Taxonomy" id="1293440"/>
    <lineage>
        <taxon>Bacteria</taxon>
        <taxon>Pseudomonadati</taxon>
        <taxon>Pseudomonadota</taxon>
        <taxon>Alphaproteobacteria</taxon>
        <taxon>Hyphomicrobiales</taxon>
        <taxon>Kaistiaceae</taxon>
        <taxon>Kaistia</taxon>
    </lineage>
</organism>
<comment type="subcellular location">
    <subcellularLocation>
        <location evidence="1">Cell membrane</location>
        <topology evidence="1">Multi-pass membrane protein</topology>
    </subcellularLocation>
</comment>
<evidence type="ECO:0000256" key="5">
    <source>
        <dbReference type="ARBA" id="ARBA00022519"/>
    </source>
</evidence>
<dbReference type="Gene3D" id="3.30.460.20">
    <property type="entry name" value="CorA soluble domain-like"/>
    <property type="match status" value="1"/>
</dbReference>
<keyword evidence="8 12" id="KW-1133">Transmembrane helix</keyword>
<reference evidence="13 14" key="1">
    <citation type="submission" date="2020-08" db="EMBL/GenBank/DDBJ databases">
        <title>Genomic Encyclopedia of Type Strains, Phase IV (KMG-IV): sequencing the most valuable type-strain genomes for metagenomic binning, comparative biology and taxonomic classification.</title>
        <authorList>
            <person name="Goeker M."/>
        </authorList>
    </citation>
    <scope>NUCLEOTIDE SEQUENCE [LARGE SCALE GENOMIC DNA]</scope>
    <source>
        <strain evidence="13 14">DSM 25966</strain>
    </source>
</reference>
<evidence type="ECO:0000256" key="2">
    <source>
        <dbReference type="ARBA" id="ARBA00009765"/>
    </source>
</evidence>
<evidence type="ECO:0000256" key="4">
    <source>
        <dbReference type="ARBA" id="ARBA00022475"/>
    </source>
</evidence>
<dbReference type="GO" id="GO:0000287">
    <property type="term" value="F:magnesium ion binding"/>
    <property type="evidence" value="ECO:0007669"/>
    <property type="project" value="TreeGrafter"/>
</dbReference>
<keyword evidence="7" id="KW-0862">Zinc</keyword>
<keyword evidence="9" id="KW-0406">Ion transport</keyword>
<dbReference type="GO" id="GO:0015087">
    <property type="term" value="F:cobalt ion transmembrane transporter activity"/>
    <property type="evidence" value="ECO:0007669"/>
    <property type="project" value="TreeGrafter"/>
</dbReference>
<dbReference type="InterPro" id="IPR045863">
    <property type="entry name" value="CorA_TM1_TM2"/>
</dbReference>
<evidence type="ECO:0000256" key="10">
    <source>
        <dbReference type="ARBA" id="ARBA00023136"/>
    </source>
</evidence>
<proteinExistence type="inferred from homology"/>
<evidence type="ECO:0000256" key="11">
    <source>
        <dbReference type="SAM" id="Coils"/>
    </source>
</evidence>
<dbReference type="GO" id="GO:0015095">
    <property type="term" value="F:magnesium ion transmembrane transporter activity"/>
    <property type="evidence" value="ECO:0007669"/>
    <property type="project" value="TreeGrafter"/>
</dbReference>
<accession>A0A840AKN5</accession>
<keyword evidence="11" id="KW-0175">Coiled coil</keyword>
<evidence type="ECO:0000256" key="7">
    <source>
        <dbReference type="ARBA" id="ARBA00022833"/>
    </source>
</evidence>
<comment type="similarity">
    <text evidence="2">Belongs to the CorA metal ion transporter (MIT) (TC 1.A.35) family.</text>
</comment>
<name>A0A840AKN5_9HYPH</name>
<comment type="caution">
    <text evidence="13">The sequence shown here is derived from an EMBL/GenBank/DDBJ whole genome shotgun (WGS) entry which is preliminary data.</text>
</comment>
<keyword evidence="14" id="KW-1185">Reference proteome</keyword>
<dbReference type="EMBL" id="JACIDS010000001">
    <property type="protein sequence ID" value="MBB3929046.1"/>
    <property type="molecule type" value="Genomic_DNA"/>
</dbReference>
<keyword evidence="4" id="KW-1003">Cell membrane</keyword>
<keyword evidence="10 12" id="KW-0472">Membrane</keyword>